<reference evidence="3 4" key="1">
    <citation type="submission" date="2019-11" db="EMBL/GenBank/DDBJ databases">
        <authorList>
            <person name="Dong K."/>
        </authorList>
    </citation>
    <scope>NUCLEOTIDE SEQUENCE [LARGE SCALE GENOMIC DNA]</scope>
    <source>
        <strain evidence="3 4">DK608</strain>
    </source>
</reference>
<feature type="region of interest" description="Disordered" evidence="1">
    <location>
        <begin position="23"/>
        <end position="70"/>
    </location>
</feature>
<evidence type="ECO:0000256" key="1">
    <source>
        <dbReference type="SAM" id="MobiDB-lite"/>
    </source>
</evidence>
<accession>A0A6L6J0N1</accession>
<evidence type="ECO:0008006" key="5">
    <source>
        <dbReference type="Google" id="ProtNLM"/>
    </source>
</evidence>
<dbReference type="GeneID" id="39676414"/>
<keyword evidence="2" id="KW-0732">Signal</keyword>
<comment type="caution">
    <text evidence="3">The sequence shown here is derived from an EMBL/GenBank/DDBJ whole genome shotgun (WGS) entry which is preliminary data.</text>
</comment>
<feature type="compositionally biased region" description="Low complexity" evidence="1">
    <location>
        <begin position="23"/>
        <end position="68"/>
    </location>
</feature>
<proteinExistence type="predicted"/>
<keyword evidence="4" id="KW-1185">Reference proteome</keyword>
<dbReference type="Proteomes" id="UP000478740">
    <property type="component" value="Unassembled WGS sequence"/>
</dbReference>
<protein>
    <recommendedName>
        <fullName evidence="5">Copper chaperone PCu(A)C</fullName>
    </recommendedName>
</protein>
<sequence length="203" mass="20707">MKTATSLALILSFVGTMSLAAGPDTDGDGVPDTAEPLLHTDPGNPDTDGDGQNDLADAAPVTAPDPTVSGGAVSPFHIGEALVENNFDPVAKADAPDHLELQLINDTATDVTGLTVFYTFTDVDTGEAEAYAASLGALTIPASGELRVHFDETGLPAHLRANPNSIYLTSPAAKHVTISVQAAGFEPVKATVEKDAGGAEEAD</sequence>
<evidence type="ECO:0000313" key="4">
    <source>
        <dbReference type="Proteomes" id="UP000478740"/>
    </source>
</evidence>
<feature type="chain" id="PRO_5027031694" description="Copper chaperone PCu(A)C" evidence="2">
    <location>
        <begin position="21"/>
        <end position="203"/>
    </location>
</feature>
<organism evidence="3 4">
    <name type="scientific">Paracoccus shanxieyensis</name>
    <dbReference type="NCBI Taxonomy" id="2675752"/>
    <lineage>
        <taxon>Bacteria</taxon>
        <taxon>Pseudomonadati</taxon>
        <taxon>Pseudomonadota</taxon>
        <taxon>Alphaproteobacteria</taxon>
        <taxon>Rhodobacterales</taxon>
        <taxon>Paracoccaceae</taxon>
        <taxon>Paracoccus</taxon>
    </lineage>
</organism>
<name>A0A6L6J0N1_9RHOB</name>
<dbReference type="AlphaFoldDB" id="A0A6L6J0N1"/>
<dbReference type="EMBL" id="WMII01000022">
    <property type="protein sequence ID" value="MTH66123.1"/>
    <property type="molecule type" value="Genomic_DNA"/>
</dbReference>
<evidence type="ECO:0000256" key="2">
    <source>
        <dbReference type="SAM" id="SignalP"/>
    </source>
</evidence>
<gene>
    <name evidence="3" type="ORF">GL284_17810</name>
</gene>
<feature type="signal peptide" evidence="2">
    <location>
        <begin position="1"/>
        <end position="20"/>
    </location>
</feature>
<evidence type="ECO:0000313" key="3">
    <source>
        <dbReference type="EMBL" id="MTH66123.1"/>
    </source>
</evidence>
<dbReference type="RefSeq" id="WP_131389893.1">
    <property type="nucleotide sequence ID" value="NZ_WMIH01000023.1"/>
</dbReference>